<dbReference type="EMBL" id="CP016171">
    <property type="protein sequence ID" value="ANN71195.1"/>
    <property type="molecule type" value="Genomic_DNA"/>
</dbReference>
<proteinExistence type="predicted"/>
<name>A0A193FU78_9BORD</name>
<protein>
    <recommendedName>
        <fullName evidence="3">RHS repeat-associated core domain-containing protein</fullName>
    </recommendedName>
</protein>
<organism evidence="1 2">
    <name type="scientific">Bordetella bronchialis</name>
    <dbReference type="NCBI Taxonomy" id="463025"/>
    <lineage>
        <taxon>Bacteria</taxon>
        <taxon>Pseudomonadati</taxon>
        <taxon>Pseudomonadota</taxon>
        <taxon>Betaproteobacteria</taxon>
        <taxon>Burkholderiales</taxon>
        <taxon>Alcaligenaceae</taxon>
        <taxon>Bordetella</taxon>
    </lineage>
</organism>
<sequence>MASLIVIQSCVRAPGGAGGEDGVVPSMLRRYAGVVYDPVTAYYNLGNGSRSYLPYLMRFCAPDVRSPFGVGGVNTYAYCKGDPINYADPDGHVPVASLESLAARAALRAMEGASEKVSLPVHEIEKDLAAEGPLFKRIQHALWQSPMPRAASDVRRLPWTVNGKRAEIYTFDDSFGRYGRRKNIAVHGDIIDGEPYVSFSNDDAAILVGPQALAGQVGDLSGYDVVRLVSCHTAEGEAPFAQQFARAVNRPVVGFMGPMNSSFPLPERISDTYDMWEEIAREDNHPPGSTDRRLREQYEGRLFGNNPAFYRPRLFLP</sequence>
<gene>
    <name evidence="1" type="ORF">BAU08_07505</name>
</gene>
<dbReference type="AlphaFoldDB" id="A0A193FU78"/>
<accession>A0A193FU78</accession>
<dbReference type="SUPFAM" id="SSF56399">
    <property type="entry name" value="ADP-ribosylation"/>
    <property type="match status" value="1"/>
</dbReference>
<dbReference type="InterPro" id="IPR022385">
    <property type="entry name" value="Rhs_assc_core"/>
</dbReference>
<evidence type="ECO:0008006" key="3">
    <source>
        <dbReference type="Google" id="ProtNLM"/>
    </source>
</evidence>
<dbReference type="STRING" id="463025.BAU08_07505"/>
<reference evidence="1 2" key="1">
    <citation type="submission" date="2016-06" db="EMBL/GenBank/DDBJ databases">
        <title>Complete genome sequences of Bordetella bronchialis and Bordetella flabilis.</title>
        <authorList>
            <person name="LiPuma J.J."/>
            <person name="Spilker T."/>
        </authorList>
    </citation>
    <scope>NUCLEOTIDE SEQUENCE [LARGE SCALE GENOMIC DNA]</scope>
    <source>
        <strain evidence="1 2">AU17976</strain>
    </source>
</reference>
<evidence type="ECO:0000313" key="1">
    <source>
        <dbReference type="EMBL" id="ANN71195.1"/>
    </source>
</evidence>
<dbReference type="NCBIfam" id="TIGR03696">
    <property type="entry name" value="Rhs_assc_core"/>
    <property type="match status" value="1"/>
</dbReference>
<dbReference type="Proteomes" id="UP000092213">
    <property type="component" value="Chromosome"/>
</dbReference>
<evidence type="ECO:0000313" key="2">
    <source>
        <dbReference type="Proteomes" id="UP000092213"/>
    </source>
</evidence>
<dbReference type="Gene3D" id="2.180.10.10">
    <property type="entry name" value="RHS repeat-associated core"/>
    <property type="match status" value="1"/>
</dbReference>